<reference evidence="8 9" key="1">
    <citation type="submission" date="2020-08" db="EMBL/GenBank/DDBJ databases">
        <title>Plant Genome Project.</title>
        <authorList>
            <person name="Zhang R.-G."/>
        </authorList>
    </citation>
    <scope>NUCLEOTIDE SEQUENCE [LARGE SCALE GENOMIC DNA]</scope>
    <source>
        <tissue evidence="8">Rhizome</tissue>
    </source>
</reference>
<keyword evidence="2 6" id="KW-0732">Signal</keyword>
<evidence type="ECO:0000256" key="5">
    <source>
        <dbReference type="SAM" id="MobiDB-lite"/>
    </source>
</evidence>
<dbReference type="InterPro" id="IPR016140">
    <property type="entry name" value="Bifunc_inhib/LTP/seed_store"/>
</dbReference>
<proteinExistence type="inferred from homology"/>
<feature type="chain" id="PRO_5035236456" description="Bifunctional inhibitor/plant lipid transfer protein/seed storage helical domain-containing protein" evidence="6">
    <location>
        <begin position="25"/>
        <end position="189"/>
    </location>
</feature>
<sequence length="189" mass="19294">MAINFAAVLMAAAVVASAVTGSAAQNPPSCASNLVGCASYLNSTTTPPQTCCGPLKQTATNDLPCLCGLFNNTVFLKAFGVDLQKALQMARRCGVTTDQSACATAAATPSPSPGSKGPSSSSSTSNTTDCALYWALRWYRIDVVPEGNVHEGSSTPTSQSPNSAFVITPSEFGVPALMSLVLSLLPLVA</sequence>
<protein>
    <recommendedName>
        <fullName evidence="7">Bifunctional inhibitor/plant lipid transfer protein/seed storage helical domain-containing protein</fullName>
    </recommendedName>
</protein>
<feature type="domain" description="Bifunctional inhibitor/plant lipid transfer protein/seed storage helical" evidence="7">
    <location>
        <begin position="11"/>
        <end position="102"/>
    </location>
</feature>
<comment type="similarity">
    <text evidence="1">Belongs to the plant LTP family.</text>
</comment>
<dbReference type="Gene3D" id="1.10.110.10">
    <property type="entry name" value="Plant lipid-transfer and hydrophobic proteins"/>
    <property type="match status" value="1"/>
</dbReference>
<dbReference type="SUPFAM" id="SSF47699">
    <property type="entry name" value="Bifunctional inhibitor/lipid-transfer protein/seed storage 2S albumin"/>
    <property type="match status" value="1"/>
</dbReference>
<dbReference type="Pfam" id="PF14368">
    <property type="entry name" value="LTP_2"/>
    <property type="match status" value="1"/>
</dbReference>
<feature type="region of interest" description="Disordered" evidence="5">
    <location>
        <begin position="104"/>
        <end position="126"/>
    </location>
</feature>
<dbReference type="Proteomes" id="UP000734854">
    <property type="component" value="Unassembled WGS sequence"/>
</dbReference>
<evidence type="ECO:0000256" key="3">
    <source>
        <dbReference type="ARBA" id="ARBA00023157"/>
    </source>
</evidence>
<comment type="caution">
    <text evidence="8">The sequence shown here is derived from an EMBL/GenBank/DDBJ whole genome shotgun (WGS) entry which is preliminary data.</text>
</comment>
<evidence type="ECO:0000256" key="4">
    <source>
        <dbReference type="ARBA" id="ARBA00023180"/>
    </source>
</evidence>
<feature type="signal peptide" evidence="6">
    <location>
        <begin position="1"/>
        <end position="24"/>
    </location>
</feature>
<dbReference type="PANTHER" id="PTHR33044">
    <property type="entry name" value="BIFUNCTIONAL INHIBITOR/LIPID-TRANSFER PROTEIN/SEED STORAGE 2S ALBUMIN SUPERFAMILY PROTEIN-RELATED"/>
    <property type="match status" value="1"/>
</dbReference>
<keyword evidence="9" id="KW-1185">Reference proteome</keyword>
<accession>A0A8J5ERL3</accession>
<evidence type="ECO:0000313" key="8">
    <source>
        <dbReference type="EMBL" id="KAG6474167.1"/>
    </source>
</evidence>
<keyword evidence="4" id="KW-0325">Glycoprotein</keyword>
<dbReference type="EMBL" id="JACMSC010000019">
    <property type="protein sequence ID" value="KAG6474167.1"/>
    <property type="molecule type" value="Genomic_DNA"/>
</dbReference>
<evidence type="ECO:0000256" key="6">
    <source>
        <dbReference type="SAM" id="SignalP"/>
    </source>
</evidence>
<keyword evidence="3" id="KW-1015">Disulfide bond</keyword>
<dbReference type="InterPro" id="IPR043325">
    <property type="entry name" value="LTSS"/>
</dbReference>
<name>A0A8J5ERL3_ZINOF</name>
<evidence type="ECO:0000313" key="9">
    <source>
        <dbReference type="Proteomes" id="UP000734854"/>
    </source>
</evidence>
<gene>
    <name evidence="8" type="ORF">ZIOFF_068091</name>
</gene>
<evidence type="ECO:0000256" key="1">
    <source>
        <dbReference type="ARBA" id="ARBA00009748"/>
    </source>
</evidence>
<dbReference type="CDD" id="cd00010">
    <property type="entry name" value="AAI_LTSS"/>
    <property type="match status" value="1"/>
</dbReference>
<organism evidence="8 9">
    <name type="scientific">Zingiber officinale</name>
    <name type="common">Ginger</name>
    <name type="synonym">Amomum zingiber</name>
    <dbReference type="NCBI Taxonomy" id="94328"/>
    <lineage>
        <taxon>Eukaryota</taxon>
        <taxon>Viridiplantae</taxon>
        <taxon>Streptophyta</taxon>
        <taxon>Embryophyta</taxon>
        <taxon>Tracheophyta</taxon>
        <taxon>Spermatophyta</taxon>
        <taxon>Magnoliopsida</taxon>
        <taxon>Liliopsida</taxon>
        <taxon>Zingiberales</taxon>
        <taxon>Zingiberaceae</taxon>
        <taxon>Zingiber</taxon>
    </lineage>
</organism>
<dbReference type="AlphaFoldDB" id="A0A8J5ERL3"/>
<dbReference type="InterPro" id="IPR036312">
    <property type="entry name" value="Bifun_inhib/LTP/seed_sf"/>
</dbReference>
<evidence type="ECO:0000256" key="2">
    <source>
        <dbReference type="ARBA" id="ARBA00022729"/>
    </source>
</evidence>
<evidence type="ECO:0000259" key="7">
    <source>
        <dbReference type="Pfam" id="PF14368"/>
    </source>
</evidence>